<proteinExistence type="predicted"/>
<dbReference type="EMBL" id="JAOPHQ010005460">
    <property type="protein sequence ID" value="KAK0135180.1"/>
    <property type="molecule type" value="Genomic_DNA"/>
</dbReference>
<dbReference type="InterPro" id="IPR001611">
    <property type="entry name" value="Leu-rich_rpt"/>
</dbReference>
<sequence>MMPNTMTVETGWLVKPECSMAAQIIVFITPEQFKDYDNISCLNLSRNGFSSALNGTEFKSLPNLTYLDLSFNKIALAYDNAFQELKKLEVLDISFNDQYFKAYGVTQSILH</sequence>
<dbReference type="PANTHER" id="PTHR47410">
    <property type="entry name" value="TOLL-LIKE RECEPTOR 7-RELATED"/>
    <property type="match status" value="1"/>
</dbReference>
<evidence type="ECO:0000256" key="3">
    <source>
        <dbReference type="ARBA" id="ARBA00022729"/>
    </source>
</evidence>
<dbReference type="Pfam" id="PF13855">
    <property type="entry name" value="LRR_8"/>
    <property type="match status" value="1"/>
</dbReference>
<gene>
    <name evidence="8" type="primary">TLR8_2</name>
    <name evidence="8" type="ORF">N1851_029003</name>
</gene>
<keyword evidence="4" id="KW-1133">Transmembrane helix</keyword>
<keyword evidence="7" id="KW-0325">Glycoprotein</keyword>
<comment type="subcellular location">
    <subcellularLocation>
        <location evidence="1">Membrane</location>
    </subcellularLocation>
</comment>
<evidence type="ECO:0000256" key="2">
    <source>
        <dbReference type="ARBA" id="ARBA00022692"/>
    </source>
</evidence>
<dbReference type="InterPro" id="IPR032675">
    <property type="entry name" value="LRR_dom_sf"/>
</dbReference>
<evidence type="ECO:0000256" key="6">
    <source>
        <dbReference type="ARBA" id="ARBA00023170"/>
    </source>
</evidence>
<dbReference type="GO" id="GO:0002224">
    <property type="term" value="P:toll-like receptor signaling pathway"/>
    <property type="evidence" value="ECO:0007669"/>
    <property type="project" value="TreeGrafter"/>
</dbReference>
<dbReference type="SUPFAM" id="SSF52058">
    <property type="entry name" value="L domain-like"/>
    <property type="match status" value="1"/>
</dbReference>
<dbReference type="GO" id="GO:0051607">
    <property type="term" value="P:defense response to virus"/>
    <property type="evidence" value="ECO:0007669"/>
    <property type="project" value="TreeGrafter"/>
</dbReference>
<name>A0AA47M7R3_MERPO</name>
<dbReference type="PANTHER" id="PTHR47410:SF1">
    <property type="entry name" value="TOLL-LIKE RECEPTOR 8"/>
    <property type="match status" value="1"/>
</dbReference>
<dbReference type="GO" id="GO:0032755">
    <property type="term" value="P:positive regulation of interleukin-6 production"/>
    <property type="evidence" value="ECO:0007669"/>
    <property type="project" value="TreeGrafter"/>
</dbReference>
<evidence type="ECO:0000256" key="7">
    <source>
        <dbReference type="ARBA" id="ARBA00023180"/>
    </source>
</evidence>
<reference evidence="8" key="1">
    <citation type="journal article" date="2023" name="Front. Mar. Sci.">
        <title>A new Merluccius polli reference genome to investigate the effects of global change in West African waters.</title>
        <authorList>
            <person name="Mateo J.L."/>
            <person name="Blanco-Fernandez C."/>
            <person name="Garcia-Vazquez E."/>
            <person name="Machado-Schiaffino G."/>
        </authorList>
    </citation>
    <scope>NUCLEOTIDE SEQUENCE</scope>
    <source>
        <strain evidence="8">C29</strain>
        <tissue evidence="8">Fin</tissue>
    </source>
</reference>
<dbReference type="GO" id="GO:0005886">
    <property type="term" value="C:plasma membrane"/>
    <property type="evidence" value="ECO:0007669"/>
    <property type="project" value="TreeGrafter"/>
</dbReference>
<dbReference type="GO" id="GO:0007249">
    <property type="term" value="P:canonical NF-kappaB signal transduction"/>
    <property type="evidence" value="ECO:0007669"/>
    <property type="project" value="TreeGrafter"/>
</dbReference>
<dbReference type="GO" id="GO:0038187">
    <property type="term" value="F:pattern recognition receptor activity"/>
    <property type="evidence" value="ECO:0007669"/>
    <property type="project" value="TreeGrafter"/>
</dbReference>
<keyword evidence="5" id="KW-0472">Membrane</keyword>
<evidence type="ECO:0000313" key="8">
    <source>
        <dbReference type="EMBL" id="KAK0135180.1"/>
    </source>
</evidence>
<evidence type="ECO:0000256" key="4">
    <source>
        <dbReference type="ARBA" id="ARBA00022989"/>
    </source>
</evidence>
<organism evidence="8 9">
    <name type="scientific">Merluccius polli</name>
    <name type="common">Benguela hake</name>
    <name type="synonym">Merluccius cadenati</name>
    <dbReference type="NCBI Taxonomy" id="89951"/>
    <lineage>
        <taxon>Eukaryota</taxon>
        <taxon>Metazoa</taxon>
        <taxon>Chordata</taxon>
        <taxon>Craniata</taxon>
        <taxon>Vertebrata</taxon>
        <taxon>Euteleostomi</taxon>
        <taxon>Actinopterygii</taxon>
        <taxon>Neopterygii</taxon>
        <taxon>Teleostei</taxon>
        <taxon>Neoteleostei</taxon>
        <taxon>Acanthomorphata</taxon>
        <taxon>Zeiogadaria</taxon>
        <taxon>Gadariae</taxon>
        <taxon>Gadiformes</taxon>
        <taxon>Gadoidei</taxon>
        <taxon>Merlucciidae</taxon>
        <taxon>Merluccius</taxon>
    </lineage>
</organism>
<dbReference type="AlphaFoldDB" id="A0AA47M7R3"/>
<comment type="caution">
    <text evidence="8">The sequence shown here is derived from an EMBL/GenBank/DDBJ whole genome shotgun (WGS) entry which is preliminary data.</text>
</comment>
<dbReference type="Proteomes" id="UP001174136">
    <property type="component" value="Unassembled WGS sequence"/>
</dbReference>
<keyword evidence="2" id="KW-0812">Transmembrane</keyword>
<accession>A0AA47M7R3</accession>
<protein>
    <submittedName>
        <fullName evidence="8">Toll-like receptor 8</fullName>
    </submittedName>
</protein>
<evidence type="ECO:0000313" key="9">
    <source>
        <dbReference type="Proteomes" id="UP001174136"/>
    </source>
</evidence>
<evidence type="ECO:0000256" key="1">
    <source>
        <dbReference type="ARBA" id="ARBA00004370"/>
    </source>
</evidence>
<evidence type="ECO:0000256" key="5">
    <source>
        <dbReference type="ARBA" id="ARBA00023136"/>
    </source>
</evidence>
<dbReference type="Gene3D" id="3.80.10.10">
    <property type="entry name" value="Ribonuclease Inhibitor"/>
    <property type="match status" value="1"/>
</dbReference>
<keyword evidence="9" id="KW-1185">Reference proteome</keyword>
<keyword evidence="6 8" id="KW-0675">Receptor</keyword>
<keyword evidence="3" id="KW-0732">Signal</keyword>